<sequence>MTTPLSNTFSPTFSKGTIACTQRLVCEIFTCMLMVLFHSTTANIAILLLHRCKLDFSSIRSLFEVPS</sequence>
<dbReference type="Proteomes" id="UP000501690">
    <property type="component" value="Linkage Group LG4"/>
</dbReference>
<dbReference type="EMBL" id="CP039348">
    <property type="protein sequence ID" value="QCD89779.1"/>
    <property type="molecule type" value="Genomic_DNA"/>
</dbReference>
<dbReference type="AlphaFoldDB" id="A0A4D6LLV8"/>
<name>A0A4D6LLV8_VIGUN</name>
<reference evidence="1 2" key="1">
    <citation type="submission" date="2019-04" db="EMBL/GenBank/DDBJ databases">
        <title>An improved genome assembly and genetic linkage map for asparagus bean, Vigna unguiculata ssp. sesquipedialis.</title>
        <authorList>
            <person name="Xia Q."/>
            <person name="Zhang R."/>
            <person name="Dong Y."/>
        </authorList>
    </citation>
    <scope>NUCLEOTIDE SEQUENCE [LARGE SCALE GENOMIC DNA]</scope>
    <source>
        <tissue evidence="1">Leaf</tissue>
    </source>
</reference>
<organism evidence="1 2">
    <name type="scientific">Vigna unguiculata</name>
    <name type="common">Cowpea</name>
    <dbReference type="NCBI Taxonomy" id="3917"/>
    <lineage>
        <taxon>Eukaryota</taxon>
        <taxon>Viridiplantae</taxon>
        <taxon>Streptophyta</taxon>
        <taxon>Embryophyta</taxon>
        <taxon>Tracheophyta</taxon>
        <taxon>Spermatophyta</taxon>
        <taxon>Magnoliopsida</taxon>
        <taxon>eudicotyledons</taxon>
        <taxon>Gunneridae</taxon>
        <taxon>Pentapetalae</taxon>
        <taxon>rosids</taxon>
        <taxon>fabids</taxon>
        <taxon>Fabales</taxon>
        <taxon>Fabaceae</taxon>
        <taxon>Papilionoideae</taxon>
        <taxon>50 kb inversion clade</taxon>
        <taxon>NPAAA clade</taxon>
        <taxon>indigoferoid/millettioid clade</taxon>
        <taxon>Phaseoleae</taxon>
        <taxon>Vigna</taxon>
    </lineage>
</organism>
<evidence type="ECO:0000313" key="2">
    <source>
        <dbReference type="Proteomes" id="UP000501690"/>
    </source>
</evidence>
<protein>
    <submittedName>
        <fullName evidence="1">Uncharacterized protein</fullName>
    </submittedName>
</protein>
<keyword evidence="2" id="KW-1185">Reference proteome</keyword>
<evidence type="ECO:0000313" key="1">
    <source>
        <dbReference type="EMBL" id="QCD89779.1"/>
    </source>
</evidence>
<proteinExistence type="predicted"/>
<gene>
    <name evidence="1" type="ORF">DEO72_LG4g728</name>
</gene>
<accession>A0A4D6LLV8</accession>